<evidence type="ECO:0000313" key="1">
    <source>
        <dbReference type="EMBL" id="KAF5841902.1"/>
    </source>
</evidence>
<keyword evidence="2" id="KW-1185">Reference proteome</keyword>
<sequence length="58" mass="6529">MSTADRHGCCRQAFGLDAVGRHLIGCYRQAGMSTADRHGCCRQAGRHGCYRQAWDWML</sequence>
<gene>
    <name evidence="1" type="ORF">DUNSADRAFT_10338</name>
</gene>
<dbReference type="Proteomes" id="UP000815325">
    <property type="component" value="Unassembled WGS sequence"/>
</dbReference>
<name>A0ABQ7H4W5_DUNSA</name>
<organism evidence="1 2">
    <name type="scientific">Dunaliella salina</name>
    <name type="common">Green alga</name>
    <name type="synonym">Protococcus salinus</name>
    <dbReference type="NCBI Taxonomy" id="3046"/>
    <lineage>
        <taxon>Eukaryota</taxon>
        <taxon>Viridiplantae</taxon>
        <taxon>Chlorophyta</taxon>
        <taxon>core chlorophytes</taxon>
        <taxon>Chlorophyceae</taxon>
        <taxon>CS clade</taxon>
        <taxon>Chlamydomonadales</taxon>
        <taxon>Dunaliellaceae</taxon>
        <taxon>Dunaliella</taxon>
    </lineage>
</organism>
<accession>A0ABQ7H4W5</accession>
<evidence type="ECO:0000313" key="2">
    <source>
        <dbReference type="Proteomes" id="UP000815325"/>
    </source>
</evidence>
<dbReference type="EMBL" id="MU069473">
    <property type="protein sequence ID" value="KAF5841902.1"/>
    <property type="molecule type" value="Genomic_DNA"/>
</dbReference>
<proteinExistence type="predicted"/>
<comment type="caution">
    <text evidence="1">The sequence shown here is derived from an EMBL/GenBank/DDBJ whole genome shotgun (WGS) entry which is preliminary data.</text>
</comment>
<reference evidence="1" key="1">
    <citation type="submission" date="2017-08" db="EMBL/GenBank/DDBJ databases">
        <authorList>
            <person name="Polle J.E."/>
            <person name="Barry K."/>
            <person name="Cushman J."/>
            <person name="Schmutz J."/>
            <person name="Tran D."/>
            <person name="Hathwaick L.T."/>
            <person name="Yim W.C."/>
            <person name="Jenkins J."/>
            <person name="Mckie-Krisberg Z.M."/>
            <person name="Prochnik S."/>
            <person name="Lindquist E."/>
            <person name="Dockter R.B."/>
            <person name="Adam C."/>
            <person name="Molina H."/>
            <person name="Bunkerborg J."/>
            <person name="Jin E."/>
            <person name="Buchheim M."/>
            <person name="Magnuson J."/>
        </authorList>
    </citation>
    <scope>NUCLEOTIDE SEQUENCE</scope>
    <source>
        <strain evidence="1">CCAP 19/18</strain>
    </source>
</reference>
<protein>
    <submittedName>
        <fullName evidence="1">Uncharacterized protein</fullName>
    </submittedName>
</protein>